<comment type="caution">
    <text evidence="4">The sequence shown here is derived from an EMBL/GenBank/DDBJ whole genome shotgun (WGS) entry which is preliminary data.</text>
</comment>
<sequence>MDASVRRSRRATTWAACLVLGLGLAGCSVPTGDASTPTPTVSPTTTPTPTEAAAPELLPEGTAAENLPYFDSVITAALAADPNASGRSYIDALVAAGFDKTTMEVTSDTTTKDEPADSIQFSARVNGECLIGQNGPSSGGYHSIAAAPLATGTCLVGATRQIDW</sequence>
<dbReference type="OrthoDB" id="5125712at2"/>
<proteinExistence type="predicted"/>
<reference evidence="4 5" key="1">
    <citation type="submission" date="2019-03" db="EMBL/GenBank/DDBJ databases">
        <title>Genomics of glacier-inhabiting Cryobacterium strains.</title>
        <authorList>
            <person name="Liu Q."/>
            <person name="Xin Y.-H."/>
        </authorList>
    </citation>
    <scope>NUCLEOTIDE SEQUENCE [LARGE SCALE GENOMIC DNA]</scope>
    <source>
        <strain evidence="4 5">Sr59</strain>
    </source>
</reference>
<feature type="signal peptide" evidence="2">
    <location>
        <begin position="1"/>
        <end position="33"/>
    </location>
</feature>
<name>A0A4R9BZI8_9MICO</name>
<keyword evidence="2" id="KW-0732">Signal</keyword>
<dbReference type="Proteomes" id="UP000298468">
    <property type="component" value="Unassembled WGS sequence"/>
</dbReference>
<keyword evidence="5" id="KW-1185">Reference proteome</keyword>
<accession>A0A4R9BZI8</accession>
<feature type="domain" description="DUF6993" evidence="3">
    <location>
        <begin position="76"/>
        <end position="158"/>
    </location>
</feature>
<dbReference type="EMBL" id="SOHM01000007">
    <property type="protein sequence ID" value="TFD94172.1"/>
    <property type="molecule type" value="Genomic_DNA"/>
</dbReference>
<protein>
    <recommendedName>
        <fullName evidence="3">DUF6993 domain-containing protein</fullName>
    </recommendedName>
</protein>
<feature type="region of interest" description="Disordered" evidence="1">
    <location>
        <begin position="32"/>
        <end position="51"/>
    </location>
</feature>
<feature type="compositionally biased region" description="Low complexity" evidence="1">
    <location>
        <begin position="34"/>
        <end position="51"/>
    </location>
</feature>
<evidence type="ECO:0000256" key="2">
    <source>
        <dbReference type="SAM" id="SignalP"/>
    </source>
</evidence>
<evidence type="ECO:0000256" key="1">
    <source>
        <dbReference type="SAM" id="MobiDB-lite"/>
    </source>
</evidence>
<dbReference type="AlphaFoldDB" id="A0A4R9BZI8"/>
<evidence type="ECO:0000313" key="5">
    <source>
        <dbReference type="Proteomes" id="UP000298468"/>
    </source>
</evidence>
<dbReference type="Pfam" id="PF22504">
    <property type="entry name" value="DUF6993"/>
    <property type="match status" value="1"/>
</dbReference>
<organism evidence="4 5">
    <name type="scientific">Cryobacterium lactosi</name>
    <dbReference type="NCBI Taxonomy" id="1259202"/>
    <lineage>
        <taxon>Bacteria</taxon>
        <taxon>Bacillati</taxon>
        <taxon>Actinomycetota</taxon>
        <taxon>Actinomycetes</taxon>
        <taxon>Micrococcales</taxon>
        <taxon>Microbacteriaceae</taxon>
        <taxon>Cryobacterium</taxon>
    </lineage>
</organism>
<gene>
    <name evidence="4" type="ORF">E3T61_03755</name>
</gene>
<dbReference type="InterPro" id="IPR054262">
    <property type="entry name" value="DUF6993"/>
</dbReference>
<evidence type="ECO:0000259" key="3">
    <source>
        <dbReference type="Pfam" id="PF22504"/>
    </source>
</evidence>
<evidence type="ECO:0000313" key="4">
    <source>
        <dbReference type="EMBL" id="TFD94172.1"/>
    </source>
</evidence>
<feature type="chain" id="PRO_5039150672" description="DUF6993 domain-containing protein" evidence="2">
    <location>
        <begin position="34"/>
        <end position="164"/>
    </location>
</feature>
<dbReference type="PROSITE" id="PS51257">
    <property type="entry name" value="PROKAR_LIPOPROTEIN"/>
    <property type="match status" value="1"/>
</dbReference>